<evidence type="ECO:0000256" key="1">
    <source>
        <dbReference type="SAM" id="MobiDB-lite"/>
    </source>
</evidence>
<organism evidence="2 3">
    <name type="scientific">Austropuccinia psidii MF-1</name>
    <dbReference type="NCBI Taxonomy" id="1389203"/>
    <lineage>
        <taxon>Eukaryota</taxon>
        <taxon>Fungi</taxon>
        <taxon>Dikarya</taxon>
        <taxon>Basidiomycota</taxon>
        <taxon>Pucciniomycotina</taxon>
        <taxon>Pucciniomycetes</taxon>
        <taxon>Pucciniales</taxon>
        <taxon>Sphaerophragmiaceae</taxon>
        <taxon>Austropuccinia</taxon>
    </lineage>
</organism>
<feature type="compositionally biased region" description="Basic and acidic residues" evidence="1">
    <location>
        <begin position="1"/>
        <end position="29"/>
    </location>
</feature>
<keyword evidence="3" id="KW-1185">Reference proteome</keyword>
<feature type="region of interest" description="Disordered" evidence="1">
    <location>
        <begin position="1"/>
        <end position="76"/>
    </location>
</feature>
<dbReference type="EMBL" id="AVOT02099172">
    <property type="protein sequence ID" value="MBW0576788.1"/>
    <property type="molecule type" value="Genomic_DNA"/>
</dbReference>
<accession>A0A9Q3K8I2</accession>
<feature type="compositionally biased region" description="Basic and acidic residues" evidence="1">
    <location>
        <begin position="41"/>
        <end position="58"/>
    </location>
</feature>
<evidence type="ECO:0000313" key="2">
    <source>
        <dbReference type="EMBL" id="MBW0576788.1"/>
    </source>
</evidence>
<evidence type="ECO:0000313" key="3">
    <source>
        <dbReference type="Proteomes" id="UP000765509"/>
    </source>
</evidence>
<feature type="compositionally biased region" description="Polar residues" evidence="1">
    <location>
        <begin position="30"/>
        <end position="40"/>
    </location>
</feature>
<name>A0A9Q3K8I2_9BASI</name>
<dbReference type="Proteomes" id="UP000765509">
    <property type="component" value="Unassembled WGS sequence"/>
</dbReference>
<dbReference type="AlphaFoldDB" id="A0A9Q3K8I2"/>
<sequence>MASIYGKEDNDSFDSRMEEKRPSNTKESAKTSPSGQQQQFQREKAVKTSKQGQREGTHPKALQPELQDSNDSEGCHGECVSDCQNHDGITEEGGSQIRIPEVIYDIFDTIPELYEAINDVKKHLSDKNENICNNIKTNTLSLCPINETIMCFEKVLRTINTSNNDSSFGNKINEQPPIIKELTEKCSKFNIDDIIETRIKQAINIIKTDNKKVIDDISNSFTEVKTYNIALKKCFDASKEEISKL</sequence>
<proteinExistence type="predicted"/>
<gene>
    <name evidence="2" type="ORF">O181_116503</name>
</gene>
<comment type="caution">
    <text evidence="2">The sequence shown here is derived from an EMBL/GenBank/DDBJ whole genome shotgun (WGS) entry which is preliminary data.</text>
</comment>
<reference evidence="2" key="1">
    <citation type="submission" date="2021-03" db="EMBL/GenBank/DDBJ databases">
        <title>Draft genome sequence of rust myrtle Austropuccinia psidii MF-1, a brazilian biotype.</title>
        <authorList>
            <person name="Quecine M.C."/>
            <person name="Pachon D.M.R."/>
            <person name="Bonatelli M.L."/>
            <person name="Correr F.H."/>
            <person name="Franceschini L.M."/>
            <person name="Leite T.F."/>
            <person name="Margarido G.R.A."/>
            <person name="Almeida C.A."/>
            <person name="Ferrarezi J.A."/>
            <person name="Labate C.A."/>
        </authorList>
    </citation>
    <scope>NUCLEOTIDE SEQUENCE</scope>
    <source>
        <strain evidence="2">MF-1</strain>
    </source>
</reference>
<protein>
    <submittedName>
        <fullName evidence="2">Uncharacterized protein</fullName>
    </submittedName>
</protein>